<gene>
    <name evidence="2" type="ORF">NSCI0253_LOCUS40800</name>
</gene>
<dbReference type="AlphaFoldDB" id="A0A7S1FHL4"/>
<evidence type="ECO:0000256" key="1">
    <source>
        <dbReference type="SAM" id="MobiDB-lite"/>
    </source>
</evidence>
<feature type="region of interest" description="Disordered" evidence="1">
    <location>
        <begin position="67"/>
        <end position="140"/>
    </location>
</feature>
<evidence type="ECO:0000313" key="2">
    <source>
        <dbReference type="EMBL" id="CAD8866445.1"/>
    </source>
</evidence>
<protein>
    <submittedName>
        <fullName evidence="2">Uncharacterized protein</fullName>
    </submittedName>
</protein>
<feature type="compositionally biased region" description="Basic and acidic residues" evidence="1">
    <location>
        <begin position="75"/>
        <end position="102"/>
    </location>
</feature>
<feature type="region of interest" description="Disordered" evidence="1">
    <location>
        <begin position="153"/>
        <end position="172"/>
    </location>
</feature>
<feature type="compositionally biased region" description="Acidic residues" evidence="1">
    <location>
        <begin position="163"/>
        <end position="172"/>
    </location>
</feature>
<organism evidence="2">
    <name type="scientific">Noctiluca scintillans</name>
    <name type="common">Sea sparkle</name>
    <name type="synonym">Red tide dinoflagellate</name>
    <dbReference type="NCBI Taxonomy" id="2966"/>
    <lineage>
        <taxon>Eukaryota</taxon>
        <taxon>Sar</taxon>
        <taxon>Alveolata</taxon>
        <taxon>Dinophyceae</taxon>
        <taxon>Noctilucales</taxon>
        <taxon>Noctilucaceae</taxon>
        <taxon>Noctiluca</taxon>
    </lineage>
</organism>
<reference evidence="2" key="1">
    <citation type="submission" date="2021-01" db="EMBL/GenBank/DDBJ databases">
        <authorList>
            <person name="Corre E."/>
            <person name="Pelletier E."/>
            <person name="Niang G."/>
            <person name="Scheremetjew M."/>
            <person name="Finn R."/>
            <person name="Kale V."/>
            <person name="Holt S."/>
            <person name="Cochrane G."/>
            <person name="Meng A."/>
            <person name="Brown T."/>
            <person name="Cohen L."/>
        </authorList>
    </citation>
    <scope>NUCLEOTIDE SEQUENCE</scope>
</reference>
<accession>A0A7S1FHL4</accession>
<name>A0A7S1FHL4_NOCSC</name>
<dbReference type="EMBL" id="HBFQ01057496">
    <property type="protein sequence ID" value="CAD8866445.1"/>
    <property type="molecule type" value="Transcribed_RNA"/>
</dbReference>
<proteinExistence type="predicted"/>
<sequence>MGGTCCKDAPGATDRQTESYPALCCRPPCSFREGEVTMSKGTLQNHNSEEVTTKKVVHIRKTVHQVEVGLDNEESEARRGAEDPDLQKLSDAAEQRRQKEAEDAAAQAAKIHFVQQGSGGSRTSFVDATPEEIPRNQEQPVIIAKRCNGRKGTGFVKKQEMPILDDEDEEDE</sequence>